<evidence type="ECO:0000313" key="1">
    <source>
        <dbReference type="EMBL" id="KAI0054991.1"/>
    </source>
</evidence>
<dbReference type="EMBL" id="MU277322">
    <property type="protein sequence ID" value="KAI0054991.1"/>
    <property type="molecule type" value="Genomic_DNA"/>
</dbReference>
<sequence length="112" mass="12729">RPAFVSDWIRYARPWSGDLWATPFDFNASSDEWWAWWASLQPDGRSRDGAGVFSQDAENLEWDRVRVGGKNGVLSVMAALTWWGRAASRSEDPAHLAEWTRAAVEASWAMEQ</sequence>
<feature type="non-terminal residue" evidence="1">
    <location>
        <position position="112"/>
    </location>
</feature>
<gene>
    <name evidence="1" type="ORF">BV25DRAFT_1784505</name>
</gene>
<accession>A0ACB8SGS4</accession>
<dbReference type="Proteomes" id="UP000814140">
    <property type="component" value="Unassembled WGS sequence"/>
</dbReference>
<name>A0ACB8SGS4_9AGAM</name>
<proteinExistence type="predicted"/>
<organism evidence="1 2">
    <name type="scientific">Artomyces pyxidatus</name>
    <dbReference type="NCBI Taxonomy" id="48021"/>
    <lineage>
        <taxon>Eukaryota</taxon>
        <taxon>Fungi</taxon>
        <taxon>Dikarya</taxon>
        <taxon>Basidiomycota</taxon>
        <taxon>Agaricomycotina</taxon>
        <taxon>Agaricomycetes</taxon>
        <taxon>Russulales</taxon>
        <taxon>Auriscalpiaceae</taxon>
        <taxon>Artomyces</taxon>
    </lineage>
</organism>
<evidence type="ECO:0000313" key="2">
    <source>
        <dbReference type="Proteomes" id="UP000814140"/>
    </source>
</evidence>
<reference evidence="1" key="2">
    <citation type="journal article" date="2022" name="New Phytol.">
        <title>Evolutionary transition to the ectomycorrhizal habit in the genomes of a hyperdiverse lineage of mushroom-forming fungi.</title>
        <authorList>
            <person name="Looney B."/>
            <person name="Miyauchi S."/>
            <person name="Morin E."/>
            <person name="Drula E."/>
            <person name="Courty P.E."/>
            <person name="Kohler A."/>
            <person name="Kuo A."/>
            <person name="LaButti K."/>
            <person name="Pangilinan J."/>
            <person name="Lipzen A."/>
            <person name="Riley R."/>
            <person name="Andreopoulos W."/>
            <person name="He G."/>
            <person name="Johnson J."/>
            <person name="Nolan M."/>
            <person name="Tritt A."/>
            <person name="Barry K.W."/>
            <person name="Grigoriev I.V."/>
            <person name="Nagy L.G."/>
            <person name="Hibbett D."/>
            <person name="Henrissat B."/>
            <person name="Matheny P.B."/>
            <person name="Labbe J."/>
            <person name="Martin F.M."/>
        </authorList>
    </citation>
    <scope>NUCLEOTIDE SEQUENCE</scope>
    <source>
        <strain evidence="1">HHB10654</strain>
    </source>
</reference>
<keyword evidence="2" id="KW-1185">Reference proteome</keyword>
<feature type="non-terminal residue" evidence="1">
    <location>
        <position position="1"/>
    </location>
</feature>
<reference evidence="1" key="1">
    <citation type="submission" date="2021-03" db="EMBL/GenBank/DDBJ databases">
        <authorList>
            <consortium name="DOE Joint Genome Institute"/>
            <person name="Ahrendt S."/>
            <person name="Looney B.P."/>
            <person name="Miyauchi S."/>
            <person name="Morin E."/>
            <person name="Drula E."/>
            <person name="Courty P.E."/>
            <person name="Chicoki N."/>
            <person name="Fauchery L."/>
            <person name="Kohler A."/>
            <person name="Kuo A."/>
            <person name="Labutti K."/>
            <person name="Pangilinan J."/>
            <person name="Lipzen A."/>
            <person name="Riley R."/>
            <person name="Andreopoulos W."/>
            <person name="He G."/>
            <person name="Johnson J."/>
            <person name="Barry K.W."/>
            <person name="Grigoriev I.V."/>
            <person name="Nagy L."/>
            <person name="Hibbett D."/>
            <person name="Henrissat B."/>
            <person name="Matheny P.B."/>
            <person name="Labbe J."/>
            <person name="Martin F."/>
        </authorList>
    </citation>
    <scope>NUCLEOTIDE SEQUENCE</scope>
    <source>
        <strain evidence="1">HHB10654</strain>
    </source>
</reference>
<protein>
    <submittedName>
        <fullName evidence="1">Uncharacterized protein</fullName>
    </submittedName>
</protein>
<comment type="caution">
    <text evidence="1">The sequence shown here is derived from an EMBL/GenBank/DDBJ whole genome shotgun (WGS) entry which is preliminary data.</text>
</comment>